<dbReference type="Proteomes" id="UP001063166">
    <property type="component" value="Unassembled WGS sequence"/>
</dbReference>
<protein>
    <submittedName>
        <fullName evidence="2">Uncharacterized protein</fullName>
    </submittedName>
</protein>
<keyword evidence="3" id="KW-1185">Reference proteome</keyword>
<proteinExistence type="predicted"/>
<organism evidence="2 3">
    <name type="scientific">Lyophyllum shimeji</name>
    <name type="common">Hon-shimeji</name>
    <name type="synonym">Tricholoma shimeji</name>
    <dbReference type="NCBI Taxonomy" id="47721"/>
    <lineage>
        <taxon>Eukaryota</taxon>
        <taxon>Fungi</taxon>
        <taxon>Dikarya</taxon>
        <taxon>Basidiomycota</taxon>
        <taxon>Agaricomycotina</taxon>
        <taxon>Agaricomycetes</taxon>
        <taxon>Agaricomycetidae</taxon>
        <taxon>Agaricales</taxon>
        <taxon>Tricholomatineae</taxon>
        <taxon>Lyophyllaceae</taxon>
        <taxon>Lyophyllum</taxon>
    </lineage>
</organism>
<evidence type="ECO:0000313" key="3">
    <source>
        <dbReference type="Proteomes" id="UP001063166"/>
    </source>
</evidence>
<evidence type="ECO:0000313" key="2">
    <source>
        <dbReference type="EMBL" id="GLB38473.1"/>
    </source>
</evidence>
<gene>
    <name evidence="2" type="ORF">LshimejAT787_0503380</name>
</gene>
<feature type="region of interest" description="Disordered" evidence="1">
    <location>
        <begin position="19"/>
        <end position="52"/>
    </location>
</feature>
<comment type="caution">
    <text evidence="2">The sequence shown here is derived from an EMBL/GenBank/DDBJ whole genome shotgun (WGS) entry which is preliminary data.</text>
</comment>
<sequence length="115" mass="12910">MLPGTFITSSELRACLLLKQRQSSKRSREQLRQGEPSDMPPSHPSLDYFPRGPSALSYQTRDLYDTRSAVAFFEPSASDFLDSRLKNQTVPTLLPSQSQRGDTEGGEEGWRFGRG</sequence>
<evidence type="ECO:0000256" key="1">
    <source>
        <dbReference type="SAM" id="MobiDB-lite"/>
    </source>
</evidence>
<name>A0A9P3PM67_LYOSH</name>
<feature type="compositionally biased region" description="Polar residues" evidence="1">
    <location>
        <begin position="90"/>
        <end position="100"/>
    </location>
</feature>
<accession>A0A9P3PM67</accession>
<feature type="region of interest" description="Disordered" evidence="1">
    <location>
        <begin position="90"/>
        <end position="115"/>
    </location>
</feature>
<dbReference type="AlphaFoldDB" id="A0A9P3PM67"/>
<dbReference type="EMBL" id="BRPK01000005">
    <property type="protein sequence ID" value="GLB38473.1"/>
    <property type="molecule type" value="Genomic_DNA"/>
</dbReference>
<reference evidence="2" key="1">
    <citation type="submission" date="2022-07" db="EMBL/GenBank/DDBJ databases">
        <title>The genome of Lyophyllum shimeji provides insight into the initial evolution of ectomycorrhizal fungal genome.</title>
        <authorList>
            <person name="Kobayashi Y."/>
            <person name="Shibata T."/>
            <person name="Hirakawa H."/>
            <person name="Shigenobu S."/>
            <person name="Nishiyama T."/>
            <person name="Yamada A."/>
            <person name="Hasebe M."/>
            <person name="Kawaguchi M."/>
        </authorList>
    </citation>
    <scope>NUCLEOTIDE SEQUENCE</scope>
    <source>
        <strain evidence="2">AT787</strain>
    </source>
</reference>